<sequence length="75" mass="8207">MASDLRAIVQLDCHCGERFHISFDSIQAPITCPLCEHEATLGGSDLEAIEAALGRALVDAHRRTQGRPASDRRLH</sequence>
<evidence type="ECO:0000313" key="1">
    <source>
        <dbReference type="EMBL" id="MEJ5979261.1"/>
    </source>
</evidence>
<evidence type="ECO:0000313" key="2">
    <source>
        <dbReference type="Proteomes" id="UP001361239"/>
    </source>
</evidence>
<name>A0ABU8S1M8_9SPHN</name>
<dbReference type="RefSeq" id="WP_339589198.1">
    <property type="nucleotide sequence ID" value="NZ_JBBHJZ010000006.1"/>
</dbReference>
<dbReference type="Proteomes" id="UP001361239">
    <property type="component" value="Unassembled WGS sequence"/>
</dbReference>
<comment type="caution">
    <text evidence="1">The sequence shown here is derived from an EMBL/GenBank/DDBJ whole genome shotgun (WGS) entry which is preliminary data.</text>
</comment>
<dbReference type="EMBL" id="JBBHJZ010000006">
    <property type="protein sequence ID" value="MEJ5979261.1"/>
    <property type="molecule type" value="Genomic_DNA"/>
</dbReference>
<reference evidence="1 2" key="1">
    <citation type="submission" date="2024-03" db="EMBL/GenBank/DDBJ databases">
        <authorList>
            <person name="Jo J.-H."/>
        </authorList>
    </citation>
    <scope>NUCLEOTIDE SEQUENCE [LARGE SCALE GENOMIC DNA]</scope>
    <source>
        <strain evidence="1 2">PS1R-30</strain>
    </source>
</reference>
<organism evidence="1 2">
    <name type="scientific">Novosphingobium anseongense</name>
    <dbReference type="NCBI Taxonomy" id="3133436"/>
    <lineage>
        <taxon>Bacteria</taxon>
        <taxon>Pseudomonadati</taxon>
        <taxon>Pseudomonadota</taxon>
        <taxon>Alphaproteobacteria</taxon>
        <taxon>Sphingomonadales</taxon>
        <taxon>Sphingomonadaceae</taxon>
        <taxon>Novosphingobium</taxon>
    </lineage>
</organism>
<proteinExistence type="predicted"/>
<accession>A0ABU8S1M8</accession>
<gene>
    <name evidence="1" type="ORF">WG901_21590</name>
</gene>
<protein>
    <submittedName>
        <fullName evidence="1">Uncharacterized protein</fullName>
    </submittedName>
</protein>
<keyword evidence="2" id="KW-1185">Reference proteome</keyword>